<dbReference type="EMBL" id="AP024238">
    <property type="protein sequence ID" value="BCO28849.1"/>
    <property type="molecule type" value="Genomic_DNA"/>
</dbReference>
<evidence type="ECO:0000313" key="1">
    <source>
        <dbReference type="EMBL" id="BCO28849.1"/>
    </source>
</evidence>
<name>A0ABN6DD45_9BURK</name>
<gene>
    <name evidence="1" type="ORF">MIZ03_3759</name>
</gene>
<reference evidence="1 2" key="1">
    <citation type="journal article" date="2021" name="Microbiol. Spectr.">
        <title>A Single Bacterium Capable of Oxidation and Reduction of Iron at Circumneutral pH.</title>
        <authorList>
            <person name="Kato S."/>
            <person name="Ohkuma M."/>
        </authorList>
    </citation>
    <scope>NUCLEOTIDE SEQUENCE [LARGE SCALE GENOMIC DNA]</scope>
    <source>
        <strain evidence="1 2">MIZ03</strain>
    </source>
</reference>
<sequence>MQHIGEISSTIFQGFSKSSVLVARQRWPDCAYLRYALARNSKPAAIL</sequence>
<proteinExistence type="predicted"/>
<evidence type="ECO:0000313" key="2">
    <source>
        <dbReference type="Proteomes" id="UP000824366"/>
    </source>
</evidence>
<accession>A0ABN6DD45</accession>
<protein>
    <submittedName>
        <fullName evidence="1">Uncharacterized protein</fullName>
    </submittedName>
</protein>
<keyword evidence="2" id="KW-1185">Reference proteome</keyword>
<dbReference type="Proteomes" id="UP000824366">
    <property type="component" value="Chromosome"/>
</dbReference>
<organism evidence="1 2">
    <name type="scientific">Rhodoferax lithotrophicus</name>
    <dbReference type="NCBI Taxonomy" id="2798804"/>
    <lineage>
        <taxon>Bacteria</taxon>
        <taxon>Pseudomonadati</taxon>
        <taxon>Pseudomonadota</taxon>
        <taxon>Betaproteobacteria</taxon>
        <taxon>Burkholderiales</taxon>
        <taxon>Comamonadaceae</taxon>
        <taxon>Rhodoferax</taxon>
    </lineage>
</organism>